<dbReference type="InterPro" id="IPR001878">
    <property type="entry name" value="Znf_CCHC"/>
</dbReference>
<dbReference type="GO" id="GO:0008270">
    <property type="term" value="F:zinc ion binding"/>
    <property type="evidence" value="ECO:0007669"/>
    <property type="project" value="InterPro"/>
</dbReference>
<evidence type="ECO:0000313" key="6">
    <source>
        <dbReference type="EMBL" id="GEU85683.1"/>
    </source>
</evidence>
<keyword evidence="6" id="KW-0548">Nucleotidyltransferase</keyword>
<feature type="compositionally biased region" description="Low complexity" evidence="2">
    <location>
        <begin position="590"/>
        <end position="603"/>
    </location>
</feature>
<accession>A0A6L2NHP1</accession>
<gene>
    <name evidence="6" type="ORF">Tci_057661</name>
</gene>
<name>A0A6L2NHP1_TANCI</name>
<feature type="compositionally biased region" description="Polar residues" evidence="2">
    <location>
        <begin position="143"/>
        <end position="171"/>
    </location>
</feature>
<dbReference type="Gene3D" id="4.10.60.10">
    <property type="entry name" value="Zinc finger, CCHC-type"/>
    <property type="match status" value="1"/>
</dbReference>
<dbReference type="Pfam" id="PF00098">
    <property type="entry name" value="zf-CCHC"/>
    <property type="match status" value="1"/>
</dbReference>
<dbReference type="CDD" id="cd09272">
    <property type="entry name" value="RNase_HI_RT_Ty1"/>
    <property type="match status" value="1"/>
</dbReference>
<dbReference type="GO" id="GO:0003676">
    <property type="term" value="F:nucleic acid binding"/>
    <property type="evidence" value="ECO:0007669"/>
    <property type="project" value="InterPro"/>
</dbReference>
<feature type="domain" description="CCHC-type" evidence="3">
    <location>
        <begin position="1796"/>
        <end position="1809"/>
    </location>
</feature>
<dbReference type="SUPFAM" id="SSF57756">
    <property type="entry name" value="Retrovirus zinc finger-like domains"/>
    <property type="match status" value="1"/>
</dbReference>
<dbReference type="InterPro" id="IPR036875">
    <property type="entry name" value="Znf_CCHC_sf"/>
</dbReference>
<evidence type="ECO:0000256" key="1">
    <source>
        <dbReference type="SAM" id="Coils"/>
    </source>
</evidence>
<dbReference type="Pfam" id="PF07727">
    <property type="entry name" value="RVT_2"/>
    <property type="match status" value="1"/>
</dbReference>
<keyword evidence="1" id="KW-0175">Coiled coil</keyword>
<feature type="domain" description="Reverse transcriptase Ty1/copia-type" evidence="5">
    <location>
        <begin position="231"/>
        <end position="293"/>
    </location>
</feature>
<dbReference type="EMBL" id="BKCJ010009159">
    <property type="protein sequence ID" value="GEU85683.1"/>
    <property type="molecule type" value="Genomic_DNA"/>
</dbReference>
<dbReference type="InterPro" id="IPR043128">
    <property type="entry name" value="Rev_trsase/Diguanyl_cyclase"/>
</dbReference>
<evidence type="ECO:0000259" key="3">
    <source>
        <dbReference type="Pfam" id="PF00098"/>
    </source>
</evidence>
<dbReference type="InterPro" id="IPR043502">
    <property type="entry name" value="DNA/RNA_pol_sf"/>
</dbReference>
<organism evidence="6">
    <name type="scientific">Tanacetum cinerariifolium</name>
    <name type="common">Dalmatian daisy</name>
    <name type="synonym">Chrysanthemum cinerariifolium</name>
    <dbReference type="NCBI Taxonomy" id="118510"/>
    <lineage>
        <taxon>Eukaryota</taxon>
        <taxon>Viridiplantae</taxon>
        <taxon>Streptophyta</taxon>
        <taxon>Embryophyta</taxon>
        <taxon>Tracheophyta</taxon>
        <taxon>Spermatophyta</taxon>
        <taxon>Magnoliopsida</taxon>
        <taxon>eudicotyledons</taxon>
        <taxon>Gunneridae</taxon>
        <taxon>Pentapetalae</taxon>
        <taxon>asterids</taxon>
        <taxon>campanulids</taxon>
        <taxon>Asterales</taxon>
        <taxon>Asteraceae</taxon>
        <taxon>Asteroideae</taxon>
        <taxon>Anthemideae</taxon>
        <taxon>Anthemidinae</taxon>
        <taxon>Tanacetum</taxon>
    </lineage>
</organism>
<evidence type="ECO:0000259" key="4">
    <source>
        <dbReference type="Pfam" id="PF03732"/>
    </source>
</evidence>
<feature type="coiled-coil region" evidence="1">
    <location>
        <begin position="1928"/>
        <end position="1976"/>
    </location>
</feature>
<dbReference type="Gene3D" id="3.30.70.270">
    <property type="match status" value="1"/>
</dbReference>
<dbReference type="PANTHER" id="PTHR11439">
    <property type="entry name" value="GAG-POL-RELATED RETROTRANSPOSON"/>
    <property type="match status" value="1"/>
</dbReference>
<reference evidence="6" key="1">
    <citation type="journal article" date="2019" name="Sci. Rep.">
        <title>Draft genome of Tanacetum cinerariifolium, the natural source of mosquito coil.</title>
        <authorList>
            <person name="Yamashiro T."/>
            <person name="Shiraishi A."/>
            <person name="Satake H."/>
            <person name="Nakayama K."/>
        </authorList>
    </citation>
    <scope>NUCLEOTIDE SEQUENCE</scope>
</reference>
<dbReference type="CDD" id="cd00303">
    <property type="entry name" value="retropepsin_like"/>
    <property type="match status" value="1"/>
</dbReference>
<dbReference type="PANTHER" id="PTHR11439:SF483">
    <property type="entry name" value="PEPTIDE SYNTHASE GLIP-LIKE, PUTATIVE (AFU_ORTHOLOGUE AFUA_3G12920)-RELATED"/>
    <property type="match status" value="1"/>
</dbReference>
<keyword evidence="6" id="KW-0808">Transferase</keyword>
<protein>
    <submittedName>
        <fullName evidence="6">DNA-directed DNA polymerase</fullName>
    </submittedName>
</protein>
<sequence>KQLLPHVTPKTVPSYAFVMAKHHMSFYMTNFPTYHSSMYLYSENLGKLQLKAEIDFDELIAMASEHSSLEPALHEMSHVTISSGLVPNPPPSTSFVPPSRTDWDHLFQPLFDELLTPPPSVDHPSPEVITLIVEVVAPKPAASTGSPSSTGIEQDAPSPSNSQTTPKMQSPVISNDVEEENHDLDVAHMNNDPFFGFEESQKTPTFRDDPLHESLHEDLIVVKTDEFGWMLKNMARLVAQGLRQEEDVDFEESFTLVSRIEAIHIFIANAAHKNMMIFQMDVKMAFLNGKPIAPIAIQAMNFGLKNDMIQQFQNSCQFHGLPGDDDNKHLEKFLHVTQSIKVNGVTNDALRLYLFPHSLTRHATAWFDHFLRNSINTFEQMAKMFFGKYFPPSMVTKLKNEITNFCQRPDESLFEAWERYKLSIDRCPNHKVLPVTQIDTFYNGLTLRHRDTINAAVALKAKMVEINKNLMKVLQINQQVKAVTPNCETCGGPHSYNDCLAIVGQTQNVYAAGAYNQGAYQAPAYQAQGYQAPIHQASIPQPQVVTTTEFTNYMKANDAILKNIQTNMTSLTNSNLELKNMFGQFMKMNTTSSSGSGTPPSNTITNPKEDLKGITTRSGNAYKGPTIPTTSSPSKVVKRETEVKKDTVPPTNNGNVLILMPKFGPTIKSLLTNKEKLFEIARTLLNEHCSAVLLKMLPEKLGDPRKFLIPCDFLGIDECLALADLGASINLMPLSVWNKLSLPKMSPTCITLELADRLISRPVGVAEYVFVKVGTFFFPVDFVVIDFDADPRVPLILRRSFLKTGHVLIDVYEGELTLRVGKEAVTFNLDQTLRYSAISVNQIDLIDVAYEVYSQEVLGFSVSGNPTLSMEPIISNSSPTLTPFEDSDFLLEETDAFLAIDDEPISPEIDGSYNDSEGDILLLEEFLNDDPSSPPLPLQELKVVEPTNEKSSIEEPPMVELKDLPPHLEYAFLEGNDKSPVIIAKDLKDEEKTALIKVLKSHKQALAWKLSDIKGIDLEFYTHKILIEDDFKPTVQHQRRVNPKIHEVIKKEVLKLLDAGLIYPISGSPWNSFETCLSHLDKMLKRCEDTNLCLNWEKSHFIDKYGIVLGHKISKNGIEAFLLQEFDIIIRDKKGVENLAADHLSRLENPHQTVLDKKEINETFPLETLNVIKSSGDVFTARKPLTFSRLAIMDPPGDIMARTRPPKRCLTQVFIGPQSTVMPTTWSNLVTLINVRERFRNEMNCLKIPSKFAKFLTFGASISWGRSRLHAGTSLELLVLSLVIAVRTFAMTNSQRCSGSDTLYKESREQLFTDVNDRANVIFLGLQISQSPRGIFINQSKYASEIVKKYGMLSSDSVDTPLVEKSKLDEDLQGKPFDATLYRDMIGSLMYLTFSRLDLIYAVCLCAQYQEKPTKKHLNAVKRVFRYLKGTINIGLWYSEDTGMSLTAYAYADQAGCQDTRHTTSGSAQFICDKVVSWSSKKQKCIAISSTEAKYISLSGCYAQILWMCSQLIKYGFQFNKIPLYYANTSAIVLCCNSVQHSGAKHIDTDGEAMINSIKNDKSMWSDQEKRIQKIDRLARSLLIQGLPNDIYSLIDSNKTAKDLWDALERYMLGSEYGEQDRKAVVLYEYETFKAIEGELLLDTYIRYLQVIYDLKKCGYSKDNYINIDALYNILKQNQGDVNDAMGSKKKTVVITSDPLALIAEKTNVSRSKEKVVISSDSKGSEADDFSELKKITALLAKAFNRRKFYSKPTNNNLRTSSSSQFVNKKQEFVKIDNKRVEKKDDEKKRDMSKVKCYNCKKEGHFAKDYKKVKEINANMVFMAQIKRVLSDSEASSSSADEKIYEVSYYLSKSKCESEYKTLEYYDNSTNYGLFVNNDDDQEIFHDAIESASENFIENHIDSQKDYDKSDVDHNGSKEKDHLVDKLIRKFNRKIAKCQKRVEKANQQSKDFENQNKELQEKYDVLINQANTFEEKNNEFNYQIKVLNKKNITYALDLLDSMYRNIRLLVIVGKEERYEEKLDEEEEASDQRFHIPSHFESTNDEAYEEVTQGDNVEEEKLDEEKINEEEEVNELYNDVNINLEGKDTEMTYALLDNSSSVSLGFISKMLNPNLDTSIDSILNLDTESNSLVDILVTTNDEIPPSSVTTLPPPPIPLILPIVKSLEDDFLEFKQTNLFAEAVSSIPSNVDKDEAKAKNEDFINKIDKNIMKIIKEQVKVQVKEQVSKIFLRINKFVNEQLEAEVLTRSSNEAKTSDAVVANLSKLELKKILIDKMEKEEVHADKDLEEPTHQEFKTGFTKDHNVDEFNQHPDWFKKPAKPSTPDRDWNKTWLLGIKCTRHSHCHPTFELMKGSCKRLVELEYFLEEVFKATTDQLDWNNPEVTKTKAVDYGHIKWIKDLVLNTMWSQVPIVYDKYALWGISHRGRKRQQFYGYAVNWESARDVYFRNRIIAINKLTIVEWRNYKHLEWITIRKLTNLNIKERLALGVSLRMFTRSIFIKRHVEDLQLGVKSYQKKLNLTKPSTYRSDLKRKTPYTAYSNPRGFIYQNQDKKNRLMRIDEFHKFSDGTLNDVRSTLDDTLKKIRMKYLPQKI</sequence>
<dbReference type="InterPro" id="IPR005162">
    <property type="entry name" value="Retrotrans_gag_dom"/>
</dbReference>
<comment type="caution">
    <text evidence="6">The sequence shown here is derived from an EMBL/GenBank/DDBJ whole genome shotgun (WGS) entry which is preliminary data.</text>
</comment>
<dbReference type="Pfam" id="PF14223">
    <property type="entry name" value="Retrotran_gag_2"/>
    <property type="match status" value="1"/>
</dbReference>
<evidence type="ECO:0000256" key="2">
    <source>
        <dbReference type="SAM" id="MobiDB-lite"/>
    </source>
</evidence>
<keyword evidence="6" id="KW-0239">DNA-directed DNA polymerase</keyword>
<feature type="non-terminal residue" evidence="6">
    <location>
        <position position="1"/>
    </location>
</feature>
<dbReference type="Pfam" id="PF03732">
    <property type="entry name" value="Retrotrans_gag"/>
    <property type="match status" value="1"/>
</dbReference>
<dbReference type="InterPro" id="IPR013103">
    <property type="entry name" value="RVT_2"/>
</dbReference>
<dbReference type="GO" id="GO:0003887">
    <property type="term" value="F:DNA-directed DNA polymerase activity"/>
    <property type="evidence" value="ECO:0007669"/>
    <property type="project" value="UniProtKB-KW"/>
</dbReference>
<proteinExistence type="predicted"/>
<dbReference type="InterPro" id="IPR021109">
    <property type="entry name" value="Peptidase_aspartic_dom_sf"/>
</dbReference>
<feature type="domain" description="Retrotransposon gag" evidence="4">
    <location>
        <begin position="354"/>
        <end position="446"/>
    </location>
</feature>
<feature type="region of interest" description="Disordered" evidence="2">
    <location>
        <begin position="590"/>
        <end position="610"/>
    </location>
</feature>
<feature type="region of interest" description="Disordered" evidence="2">
    <location>
        <begin position="140"/>
        <end position="171"/>
    </location>
</feature>
<dbReference type="SUPFAM" id="SSF56672">
    <property type="entry name" value="DNA/RNA polymerases"/>
    <property type="match status" value="1"/>
</dbReference>
<evidence type="ECO:0000259" key="5">
    <source>
        <dbReference type="Pfam" id="PF07727"/>
    </source>
</evidence>
<dbReference type="Gene3D" id="2.40.70.10">
    <property type="entry name" value="Acid Proteases"/>
    <property type="match status" value="1"/>
</dbReference>